<evidence type="ECO:0000313" key="1">
    <source>
        <dbReference type="EMBL" id="AEV26967.1"/>
    </source>
</evidence>
<proteinExistence type="predicted"/>
<dbReference type="Proteomes" id="UP000005633">
    <property type="component" value="Chromosome"/>
</dbReference>
<organism evidence="1 2">
    <name type="scientific">Azospira oryzae (strain ATCC BAA-33 / DSM 13638 / PS)</name>
    <name type="common">Dechlorosoma suillum</name>
    <dbReference type="NCBI Taxonomy" id="640081"/>
    <lineage>
        <taxon>Bacteria</taxon>
        <taxon>Pseudomonadati</taxon>
        <taxon>Pseudomonadota</taxon>
        <taxon>Betaproteobacteria</taxon>
        <taxon>Rhodocyclales</taxon>
        <taxon>Rhodocyclaceae</taxon>
        <taxon>Azospira</taxon>
    </lineage>
</organism>
<accession>G8QNS3</accession>
<reference evidence="1 2" key="1">
    <citation type="journal article" date="2012" name="J. Bacteriol.">
        <title>Complete genome sequence of the anaerobic perchlorate-reducing bacterium Azospira suillum strain PS.</title>
        <authorList>
            <person name="Byrne-Bailey K.G."/>
            <person name="Coates J.D."/>
        </authorList>
    </citation>
    <scope>NUCLEOTIDE SEQUENCE [LARGE SCALE GENOMIC DNA]</scope>
    <source>
        <strain evidence="2">ATCC BAA-33 / DSM 13638 / PS</strain>
    </source>
</reference>
<dbReference type="HOGENOM" id="CLU_2713690_0_0_4"/>
<dbReference type="KEGG" id="dsu:Dsui_2616"/>
<gene>
    <name evidence="1" type="ordered locus">Dsui_2616</name>
</gene>
<dbReference type="STRING" id="640081.Dsui_2616"/>
<dbReference type="AlphaFoldDB" id="G8QNS3"/>
<dbReference type="EMBL" id="CP003153">
    <property type="protein sequence ID" value="AEV26967.1"/>
    <property type="molecule type" value="Genomic_DNA"/>
</dbReference>
<name>G8QNS3_AZOOP</name>
<protein>
    <submittedName>
        <fullName evidence="1">Uncharacterized protein</fullName>
    </submittedName>
</protein>
<evidence type="ECO:0000313" key="2">
    <source>
        <dbReference type="Proteomes" id="UP000005633"/>
    </source>
</evidence>
<sequence>MSIQLDLFTHSVGPVIEAPTDADWLDNMILIGRMYIGEAPSDHARACLSIQSDRMTIRLIQRLRLKARAACQ</sequence>